<reference evidence="1" key="2">
    <citation type="submission" date="2021-04" db="EMBL/GenBank/DDBJ databases">
        <authorList>
            <person name="Gilroy R."/>
        </authorList>
    </citation>
    <scope>NUCLEOTIDE SEQUENCE</scope>
    <source>
        <strain evidence="1">CHK198-12963</strain>
    </source>
</reference>
<gene>
    <name evidence="1" type="ORF">H9931_05690</name>
</gene>
<dbReference type="EMBL" id="DWWB01000029">
    <property type="protein sequence ID" value="HJC66200.1"/>
    <property type="molecule type" value="Genomic_DNA"/>
</dbReference>
<dbReference type="AlphaFoldDB" id="A0A9D2PUA6"/>
<proteinExistence type="predicted"/>
<organism evidence="1 2">
    <name type="scientific">Candidatus Enterocloster excrementigallinarum</name>
    <dbReference type="NCBI Taxonomy" id="2838558"/>
    <lineage>
        <taxon>Bacteria</taxon>
        <taxon>Bacillati</taxon>
        <taxon>Bacillota</taxon>
        <taxon>Clostridia</taxon>
        <taxon>Lachnospirales</taxon>
        <taxon>Lachnospiraceae</taxon>
        <taxon>Enterocloster</taxon>
    </lineage>
</organism>
<dbReference type="Proteomes" id="UP000823863">
    <property type="component" value="Unassembled WGS sequence"/>
</dbReference>
<sequence>MNILVSACLLGVNCRYNGKGELCGKLQELMKKHHLIPVCPEQLGGLPTPRIPAERVQDRVLTQRGEDVTAQYEKGAGETAGLAGLFGCRCAILKERSPSCGSGRIYDGTFSRKLTDGDGVAAALLKKQGLRVFGESEIEQIKEYLEGTGE</sequence>
<evidence type="ECO:0000313" key="1">
    <source>
        <dbReference type="EMBL" id="HJC66200.1"/>
    </source>
</evidence>
<reference evidence="1" key="1">
    <citation type="journal article" date="2021" name="PeerJ">
        <title>Extensive microbial diversity within the chicken gut microbiome revealed by metagenomics and culture.</title>
        <authorList>
            <person name="Gilroy R."/>
            <person name="Ravi A."/>
            <person name="Getino M."/>
            <person name="Pursley I."/>
            <person name="Horton D.L."/>
            <person name="Alikhan N.F."/>
            <person name="Baker D."/>
            <person name="Gharbi K."/>
            <person name="Hall N."/>
            <person name="Watson M."/>
            <person name="Adriaenssens E.M."/>
            <person name="Foster-Nyarko E."/>
            <person name="Jarju S."/>
            <person name="Secka A."/>
            <person name="Antonio M."/>
            <person name="Oren A."/>
            <person name="Chaudhuri R.R."/>
            <person name="La Ragione R."/>
            <person name="Hildebrand F."/>
            <person name="Pallen M.J."/>
        </authorList>
    </citation>
    <scope>NUCLEOTIDE SEQUENCE</scope>
    <source>
        <strain evidence="1">CHK198-12963</strain>
    </source>
</reference>
<dbReference type="PANTHER" id="PTHR30087:SF1">
    <property type="entry name" value="HYPOTHETICAL CYTOSOLIC PROTEIN"/>
    <property type="match status" value="1"/>
</dbReference>
<comment type="caution">
    <text evidence="1">The sequence shown here is derived from an EMBL/GenBank/DDBJ whole genome shotgun (WGS) entry which is preliminary data.</text>
</comment>
<protein>
    <submittedName>
        <fullName evidence="1">DUF523 domain-containing protein</fullName>
    </submittedName>
</protein>
<evidence type="ECO:0000313" key="2">
    <source>
        <dbReference type="Proteomes" id="UP000823863"/>
    </source>
</evidence>
<dbReference type="PANTHER" id="PTHR30087">
    <property type="entry name" value="INNER MEMBRANE PROTEIN"/>
    <property type="match status" value="1"/>
</dbReference>
<dbReference type="InterPro" id="IPR007553">
    <property type="entry name" value="2-thiour_desulf"/>
</dbReference>
<accession>A0A9D2PUA6</accession>
<name>A0A9D2PUA6_9FIRM</name>
<dbReference type="Pfam" id="PF04463">
    <property type="entry name" value="2-thiour_desulf"/>
    <property type="match status" value="1"/>
</dbReference>